<dbReference type="EMBL" id="WIXP02000001">
    <property type="protein sequence ID" value="KAF6217225.1"/>
    <property type="molecule type" value="Genomic_DNA"/>
</dbReference>
<keyword evidence="3" id="KW-1185">Reference proteome</keyword>
<evidence type="ECO:0000313" key="2">
    <source>
        <dbReference type="EMBL" id="KAF6217225.1"/>
    </source>
</evidence>
<dbReference type="AlphaFoldDB" id="A0A6A4KBF9"/>
<feature type="region of interest" description="Disordered" evidence="1">
    <location>
        <begin position="34"/>
        <end position="63"/>
    </location>
</feature>
<sequence length="355" mass="40913">MLEDAALMALSGSEPVTALLAWVENILTEDQMHQTLQSQTDQRSVIRAQRNRRKDRQQCSRQRIQKLQKEGDTFWVQMANYWKEKWSTEPQPWSGGHFGHPKDKSFEEMWKPIRVMEIKDSNLGRTVSGPDGVSADRWKAIGVQHRRLFYNLIMRRGTMPGVFLLARTMLIPKQRTIRCRGQSVCLLDMIMKEAHRKNWELHMCYLDMEKAYDSANQSALVLLMGSRGLPPFLVNYIQSTLDDGRTSIAGSIVRHKSLNDKMNSKEVSDILMEWEFTGSYGESCKRIVWRAENERRRNTSGEIEGPREELCSSALLCGGINCYRENPSRYDLGVTLSTTLLNRWKDDSMSLGKAQ</sequence>
<comment type="caution">
    <text evidence="2">The sequence shown here is derived from an EMBL/GenBank/DDBJ whole genome shotgun (WGS) entry which is preliminary data.</text>
</comment>
<evidence type="ECO:0000313" key="3">
    <source>
        <dbReference type="Proteomes" id="UP000466442"/>
    </source>
</evidence>
<protein>
    <recommendedName>
        <fullName evidence="4">Reverse transcriptase domain-containing protein</fullName>
    </recommendedName>
</protein>
<proteinExistence type="predicted"/>
<feature type="compositionally biased region" description="Polar residues" evidence="1">
    <location>
        <begin position="34"/>
        <end position="43"/>
    </location>
</feature>
<reference evidence="2" key="1">
    <citation type="journal article" date="2021" name="Mol. Ecol. Resour.">
        <title>Apolygus lucorum genome provides insights into omnivorousness and mesophyll feeding.</title>
        <authorList>
            <person name="Liu Y."/>
            <person name="Liu H."/>
            <person name="Wang H."/>
            <person name="Huang T."/>
            <person name="Liu B."/>
            <person name="Yang B."/>
            <person name="Yin L."/>
            <person name="Li B."/>
            <person name="Zhang Y."/>
            <person name="Zhang S."/>
            <person name="Jiang F."/>
            <person name="Zhang X."/>
            <person name="Ren Y."/>
            <person name="Wang B."/>
            <person name="Wang S."/>
            <person name="Lu Y."/>
            <person name="Wu K."/>
            <person name="Fan W."/>
            <person name="Wang G."/>
        </authorList>
    </citation>
    <scope>NUCLEOTIDE SEQUENCE</scope>
    <source>
        <strain evidence="2">12Hb</strain>
    </source>
</reference>
<dbReference type="OrthoDB" id="418748at2759"/>
<gene>
    <name evidence="2" type="ORF">GE061_001579</name>
</gene>
<evidence type="ECO:0008006" key="4">
    <source>
        <dbReference type="Google" id="ProtNLM"/>
    </source>
</evidence>
<name>A0A6A4KBF9_APOLU</name>
<accession>A0A6A4KBF9</accession>
<evidence type="ECO:0000256" key="1">
    <source>
        <dbReference type="SAM" id="MobiDB-lite"/>
    </source>
</evidence>
<dbReference type="Proteomes" id="UP000466442">
    <property type="component" value="Linkage Group LG1"/>
</dbReference>
<organism evidence="2 3">
    <name type="scientific">Apolygus lucorum</name>
    <name type="common">Small green plant bug</name>
    <name type="synonym">Lygocoris lucorum</name>
    <dbReference type="NCBI Taxonomy" id="248454"/>
    <lineage>
        <taxon>Eukaryota</taxon>
        <taxon>Metazoa</taxon>
        <taxon>Ecdysozoa</taxon>
        <taxon>Arthropoda</taxon>
        <taxon>Hexapoda</taxon>
        <taxon>Insecta</taxon>
        <taxon>Pterygota</taxon>
        <taxon>Neoptera</taxon>
        <taxon>Paraneoptera</taxon>
        <taxon>Hemiptera</taxon>
        <taxon>Heteroptera</taxon>
        <taxon>Panheteroptera</taxon>
        <taxon>Cimicomorpha</taxon>
        <taxon>Miridae</taxon>
        <taxon>Mirini</taxon>
        <taxon>Apolygus</taxon>
    </lineage>
</organism>